<evidence type="ECO:0000313" key="3">
    <source>
        <dbReference type="EMBL" id="TGE21093.1"/>
    </source>
</evidence>
<sequence length="699" mass="76514">MKKSLSIGVTLCLWLSQLPAFAHKEWVHQHMVKESYLFLEQQLGRIDVLRDAVGLSFHGPGNSAQPFNNICPIGVGAWREDLEDPVYGYTLSVNTSTPSITHFWDADNWDEDHESMNLNVNGSSLAPNAWEKARVYLFCQDRNGSHDLTIPFALYGGPTRKYVITYTSLPELYKGNYYLEAITDMNGGNRINFYHSPRFDKSFGQPVALQILGRVAHLLGDMSVPAHAHSHPHPCPLGKPDFYENNMGNVYWSNSGPGNCENDPGGDYRARQWNAGTALQQGGLLADMYCEPDARARMKFLFYTLNQLADFFPSGVNPWQRYDPSGPALNSQNREPGDANLGNGPNHAFLQARFAALGGSPSDIDHVAIANETFNYSIRAVATLFQWFAFEAGIIETLKNEKLASNGQLLCDNSSLTFSVTKSDIFSPVTWEIEPAFAATGTVLPTRFFSRRESYSVTPTAGYNGLITVKSTYNSVYGCTSSPVTLTRQVWVGGPYATFLRGPGEYYVQQGNGFEMAAGVMHPDLEGNVSYQWTLTGANGVLGNTSSIYVNAPLGYDVPFELSCTITNSCGLSSTIYRGYRTTPYTGGDGQSWRPSKLSAGADSLKTVSSGDALEVFPNPSNTGFDVLVAPAAVPRKAATKPTPPLSYTLLDNLGRTVARGTSPDTKVHIDTQALPAGVYSLSCSMNGQTYHKRVQVLH</sequence>
<evidence type="ECO:0000256" key="2">
    <source>
        <dbReference type="SAM" id="SignalP"/>
    </source>
</evidence>
<gene>
    <name evidence="3" type="ORF">E5K02_24075</name>
</gene>
<dbReference type="NCBIfam" id="TIGR04183">
    <property type="entry name" value="Por_Secre_tail"/>
    <property type="match status" value="1"/>
</dbReference>
<organism evidence="3 4">
    <name type="scientific">Hymenobacter metallicola</name>
    <dbReference type="NCBI Taxonomy" id="2563114"/>
    <lineage>
        <taxon>Bacteria</taxon>
        <taxon>Pseudomonadati</taxon>
        <taxon>Bacteroidota</taxon>
        <taxon>Cytophagia</taxon>
        <taxon>Cytophagales</taxon>
        <taxon>Hymenobacteraceae</taxon>
        <taxon>Hymenobacter</taxon>
    </lineage>
</organism>
<reference evidence="3 4" key="1">
    <citation type="submission" date="2019-04" db="EMBL/GenBank/DDBJ databases">
        <authorList>
            <person name="Feng G."/>
            <person name="Zhang J."/>
            <person name="Zhu H."/>
        </authorList>
    </citation>
    <scope>NUCLEOTIDE SEQUENCE [LARGE SCALE GENOMIC DNA]</scope>
    <source>
        <strain evidence="3 4">9PBR-1</strain>
    </source>
</reference>
<keyword evidence="4" id="KW-1185">Reference proteome</keyword>
<dbReference type="RefSeq" id="WP_135398860.1">
    <property type="nucleotide sequence ID" value="NZ_SRMB01000007.1"/>
</dbReference>
<proteinExistence type="predicted"/>
<dbReference type="SUPFAM" id="SSF48537">
    <property type="entry name" value="Phospholipase C/P1 nuclease"/>
    <property type="match status" value="1"/>
</dbReference>
<dbReference type="GO" id="GO:0016788">
    <property type="term" value="F:hydrolase activity, acting on ester bonds"/>
    <property type="evidence" value="ECO:0007669"/>
    <property type="project" value="InterPro"/>
</dbReference>
<dbReference type="EMBL" id="SRMB01000007">
    <property type="protein sequence ID" value="TGE21093.1"/>
    <property type="molecule type" value="Genomic_DNA"/>
</dbReference>
<protein>
    <submittedName>
        <fullName evidence="3">T9SS type A sorting domain-containing protein</fullName>
    </submittedName>
</protein>
<comment type="caution">
    <text evidence="3">The sequence shown here is derived from an EMBL/GenBank/DDBJ whole genome shotgun (WGS) entry which is preliminary data.</text>
</comment>
<dbReference type="Proteomes" id="UP000298471">
    <property type="component" value="Unassembled WGS sequence"/>
</dbReference>
<feature type="chain" id="PRO_5021297587" evidence="2">
    <location>
        <begin position="23"/>
        <end position="699"/>
    </location>
</feature>
<evidence type="ECO:0000256" key="1">
    <source>
        <dbReference type="SAM" id="MobiDB-lite"/>
    </source>
</evidence>
<dbReference type="InterPro" id="IPR026444">
    <property type="entry name" value="Secre_tail"/>
</dbReference>
<dbReference type="Gene3D" id="1.10.575.10">
    <property type="entry name" value="P1 Nuclease"/>
    <property type="match status" value="1"/>
</dbReference>
<accession>A0A4Z0PW51</accession>
<name>A0A4Z0PW51_9BACT</name>
<dbReference type="AlphaFoldDB" id="A0A4Z0PW51"/>
<dbReference type="OrthoDB" id="860373at2"/>
<dbReference type="InterPro" id="IPR008947">
    <property type="entry name" value="PLipase_C/P1_nuclease_dom_sf"/>
</dbReference>
<feature type="region of interest" description="Disordered" evidence="1">
    <location>
        <begin position="323"/>
        <end position="342"/>
    </location>
</feature>
<keyword evidence="2" id="KW-0732">Signal</keyword>
<evidence type="ECO:0000313" key="4">
    <source>
        <dbReference type="Proteomes" id="UP000298471"/>
    </source>
</evidence>
<feature type="signal peptide" evidence="2">
    <location>
        <begin position="1"/>
        <end position="22"/>
    </location>
</feature>